<dbReference type="PANTHER" id="PTHR36150">
    <property type="entry name" value="DNA GYRASE INHIBITOR YACG"/>
    <property type="match status" value="1"/>
</dbReference>
<keyword evidence="2" id="KW-0862">Zinc</keyword>
<dbReference type="Gene3D" id="3.30.50.10">
    <property type="entry name" value="Erythroid Transcription Factor GATA-1, subunit A"/>
    <property type="match status" value="1"/>
</dbReference>
<accession>A0A517MVU7</accession>
<protein>
    <submittedName>
        <fullName evidence="4">Zinc-binding protein</fullName>
    </submittedName>
</protein>
<dbReference type="SUPFAM" id="SSF57716">
    <property type="entry name" value="Glucocorticoid receptor-like (DNA-binding domain)"/>
    <property type="match status" value="1"/>
</dbReference>
<evidence type="ECO:0000313" key="4">
    <source>
        <dbReference type="EMBL" id="QDS98917.1"/>
    </source>
</evidence>
<dbReference type="Pfam" id="PF03884">
    <property type="entry name" value="YacG"/>
    <property type="match status" value="1"/>
</dbReference>
<dbReference type="GO" id="GO:0006355">
    <property type="term" value="P:regulation of DNA-templated transcription"/>
    <property type="evidence" value="ECO:0007669"/>
    <property type="project" value="InterPro"/>
</dbReference>
<dbReference type="GO" id="GO:0008270">
    <property type="term" value="F:zinc ion binding"/>
    <property type="evidence" value="ECO:0007669"/>
    <property type="project" value="InterPro"/>
</dbReference>
<feature type="region of interest" description="Disordered" evidence="3">
    <location>
        <begin position="41"/>
        <end position="70"/>
    </location>
</feature>
<name>A0A517MVU7_9BACT</name>
<dbReference type="KEGG" id="amob:HG15A2_22050"/>
<gene>
    <name evidence="4" type="ORF">HG15A2_22050</name>
</gene>
<dbReference type="InterPro" id="IPR005584">
    <property type="entry name" value="DNA_gyrase_inhibitor_YacG"/>
</dbReference>
<evidence type="ECO:0000256" key="1">
    <source>
        <dbReference type="ARBA" id="ARBA00022723"/>
    </source>
</evidence>
<dbReference type="AlphaFoldDB" id="A0A517MVU7"/>
<evidence type="ECO:0000256" key="2">
    <source>
        <dbReference type="ARBA" id="ARBA00022833"/>
    </source>
</evidence>
<dbReference type="OrthoDB" id="9809663at2"/>
<evidence type="ECO:0000313" key="5">
    <source>
        <dbReference type="Proteomes" id="UP000319852"/>
    </source>
</evidence>
<organism evidence="4 5">
    <name type="scientific">Adhaeretor mobilis</name>
    <dbReference type="NCBI Taxonomy" id="1930276"/>
    <lineage>
        <taxon>Bacteria</taxon>
        <taxon>Pseudomonadati</taxon>
        <taxon>Planctomycetota</taxon>
        <taxon>Planctomycetia</taxon>
        <taxon>Pirellulales</taxon>
        <taxon>Lacipirellulaceae</taxon>
        <taxon>Adhaeretor</taxon>
    </lineage>
</organism>
<dbReference type="EMBL" id="CP036263">
    <property type="protein sequence ID" value="QDS98917.1"/>
    <property type="molecule type" value="Genomic_DNA"/>
</dbReference>
<keyword evidence="1" id="KW-0479">Metal-binding</keyword>
<proteinExistence type="predicted"/>
<reference evidence="4 5" key="1">
    <citation type="submission" date="2019-02" db="EMBL/GenBank/DDBJ databases">
        <title>Deep-cultivation of Planctomycetes and their phenomic and genomic characterization uncovers novel biology.</title>
        <authorList>
            <person name="Wiegand S."/>
            <person name="Jogler M."/>
            <person name="Boedeker C."/>
            <person name="Pinto D."/>
            <person name="Vollmers J."/>
            <person name="Rivas-Marin E."/>
            <person name="Kohn T."/>
            <person name="Peeters S.H."/>
            <person name="Heuer A."/>
            <person name="Rast P."/>
            <person name="Oberbeckmann S."/>
            <person name="Bunk B."/>
            <person name="Jeske O."/>
            <person name="Meyerdierks A."/>
            <person name="Storesund J.E."/>
            <person name="Kallscheuer N."/>
            <person name="Luecker S."/>
            <person name="Lage O.M."/>
            <person name="Pohl T."/>
            <person name="Merkel B.J."/>
            <person name="Hornburger P."/>
            <person name="Mueller R.-W."/>
            <person name="Bruemmer F."/>
            <person name="Labrenz M."/>
            <person name="Spormann A.M."/>
            <person name="Op den Camp H."/>
            <person name="Overmann J."/>
            <person name="Amann R."/>
            <person name="Jetten M.S.M."/>
            <person name="Mascher T."/>
            <person name="Medema M.H."/>
            <person name="Devos D.P."/>
            <person name="Kaster A.-K."/>
            <person name="Ovreas L."/>
            <person name="Rohde M."/>
            <person name="Galperin M.Y."/>
            <person name="Jogler C."/>
        </authorList>
    </citation>
    <scope>NUCLEOTIDE SEQUENCE [LARGE SCALE GENOMIC DNA]</scope>
    <source>
        <strain evidence="4 5">HG15A2</strain>
    </source>
</reference>
<dbReference type="InterPro" id="IPR013088">
    <property type="entry name" value="Znf_NHR/GATA"/>
</dbReference>
<dbReference type="RefSeq" id="WP_145060198.1">
    <property type="nucleotide sequence ID" value="NZ_CP036263.1"/>
</dbReference>
<dbReference type="PANTHER" id="PTHR36150:SF1">
    <property type="entry name" value="DNA GYRASE INHIBITOR YACG"/>
    <property type="match status" value="1"/>
</dbReference>
<sequence length="70" mass="7924">MKCPTCEKLFEPHSEKHMPFCSARCQTIDLGRWLGEDYGLPHIPDPEADEKPDAPWDTPEQIASAKDAEI</sequence>
<keyword evidence="5" id="KW-1185">Reference proteome</keyword>
<evidence type="ECO:0000256" key="3">
    <source>
        <dbReference type="SAM" id="MobiDB-lite"/>
    </source>
</evidence>
<dbReference type="Proteomes" id="UP000319852">
    <property type="component" value="Chromosome"/>
</dbReference>